<evidence type="ECO:0000256" key="1">
    <source>
        <dbReference type="SAM" id="MobiDB-lite"/>
    </source>
</evidence>
<feature type="compositionally biased region" description="Basic and acidic residues" evidence="1">
    <location>
        <begin position="597"/>
        <end position="606"/>
    </location>
</feature>
<feature type="compositionally biased region" description="Basic residues" evidence="1">
    <location>
        <begin position="289"/>
        <end position="314"/>
    </location>
</feature>
<feature type="compositionally biased region" description="Basic and acidic residues" evidence="1">
    <location>
        <begin position="259"/>
        <end position="270"/>
    </location>
</feature>
<gene>
    <name evidence="2" type="ORF">TPAR_03656</name>
</gene>
<feature type="region of interest" description="Disordered" evidence="1">
    <location>
        <begin position="374"/>
        <end position="412"/>
    </location>
</feature>
<accession>A0A2S4L114</accession>
<feature type="compositionally biased region" description="Basic and acidic residues" evidence="1">
    <location>
        <begin position="709"/>
        <end position="727"/>
    </location>
</feature>
<feature type="compositionally biased region" description="Polar residues" evidence="1">
    <location>
        <begin position="624"/>
        <end position="633"/>
    </location>
</feature>
<reference evidence="2 3" key="1">
    <citation type="submission" date="2018-01" db="EMBL/GenBank/DDBJ databases">
        <title>Harnessing the power of phylogenomics to disentangle the directionality and signatures of interkingdom host jumping in the parasitic fungal genus Tolypocladium.</title>
        <authorList>
            <person name="Quandt C.A."/>
            <person name="Patterson W."/>
            <person name="Spatafora J.W."/>
        </authorList>
    </citation>
    <scope>NUCLEOTIDE SEQUENCE [LARGE SCALE GENOMIC DNA]</scope>
    <source>
        <strain evidence="2 3">NRBC 100945</strain>
    </source>
</reference>
<protein>
    <submittedName>
        <fullName evidence="2">Uncharacterized protein</fullName>
    </submittedName>
</protein>
<feature type="compositionally biased region" description="Basic and acidic residues" evidence="1">
    <location>
        <begin position="125"/>
        <end position="139"/>
    </location>
</feature>
<feature type="compositionally biased region" description="Basic and acidic residues" evidence="1">
    <location>
        <begin position="667"/>
        <end position="678"/>
    </location>
</feature>
<dbReference type="AlphaFoldDB" id="A0A2S4L114"/>
<feature type="compositionally biased region" description="Basic and acidic residues" evidence="1">
    <location>
        <begin position="279"/>
        <end position="288"/>
    </location>
</feature>
<feature type="compositionally biased region" description="Basic and acidic residues" evidence="1">
    <location>
        <begin position="431"/>
        <end position="445"/>
    </location>
</feature>
<dbReference type="EMBL" id="PKSG01000357">
    <property type="protein sequence ID" value="POR36136.1"/>
    <property type="molecule type" value="Genomic_DNA"/>
</dbReference>
<feature type="compositionally biased region" description="Polar residues" evidence="1">
    <location>
        <begin position="568"/>
        <end position="579"/>
    </location>
</feature>
<feature type="compositionally biased region" description="Low complexity" evidence="1">
    <location>
        <begin position="465"/>
        <end position="482"/>
    </location>
</feature>
<organism evidence="2 3">
    <name type="scientific">Tolypocladium paradoxum</name>
    <dbReference type="NCBI Taxonomy" id="94208"/>
    <lineage>
        <taxon>Eukaryota</taxon>
        <taxon>Fungi</taxon>
        <taxon>Dikarya</taxon>
        <taxon>Ascomycota</taxon>
        <taxon>Pezizomycotina</taxon>
        <taxon>Sordariomycetes</taxon>
        <taxon>Hypocreomycetidae</taxon>
        <taxon>Hypocreales</taxon>
        <taxon>Ophiocordycipitaceae</taxon>
        <taxon>Tolypocladium</taxon>
    </lineage>
</organism>
<comment type="caution">
    <text evidence="2">The sequence shown here is derived from an EMBL/GenBank/DDBJ whole genome shotgun (WGS) entry which is preliminary data.</text>
</comment>
<dbReference type="OrthoDB" id="5148369at2759"/>
<feature type="compositionally biased region" description="Basic and acidic residues" evidence="1">
    <location>
        <begin position="818"/>
        <end position="829"/>
    </location>
</feature>
<dbReference type="Proteomes" id="UP000237481">
    <property type="component" value="Unassembled WGS sequence"/>
</dbReference>
<evidence type="ECO:0000313" key="2">
    <source>
        <dbReference type="EMBL" id="POR36136.1"/>
    </source>
</evidence>
<feature type="region of interest" description="Disordered" evidence="1">
    <location>
        <begin position="248"/>
        <end position="357"/>
    </location>
</feature>
<feature type="region of interest" description="Disordered" evidence="1">
    <location>
        <begin position="554"/>
        <end position="911"/>
    </location>
</feature>
<evidence type="ECO:0000313" key="3">
    <source>
        <dbReference type="Proteomes" id="UP000237481"/>
    </source>
</evidence>
<feature type="compositionally biased region" description="Polar residues" evidence="1">
    <location>
        <begin position="679"/>
        <end position="688"/>
    </location>
</feature>
<feature type="region of interest" description="Disordered" evidence="1">
    <location>
        <begin position="125"/>
        <end position="234"/>
    </location>
</feature>
<feature type="compositionally biased region" description="Polar residues" evidence="1">
    <location>
        <begin position="213"/>
        <end position="223"/>
    </location>
</feature>
<keyword evidence="3" id="KW-1185">Reference proteome</keyword>
<sequence length="1037" mass="114673">MALPDLAARVPKIRILRKELDYGDAQLARCQALYDDMRVFRKTFVTKGNVPGYKLYEWRSDDDHCGLNEMTLEYLEGRGNGAKFWPDEKASHFYNRLQYSTHHEHIKRNILQLLWRMNIQQYRNDKTKAKQRRIREEARMRRRERAPDTDVPLGSTPSNTKASMGLSNGRRSPPRQSNTSEPHIRASFRAVGGEPTAPAAPLPRMQFEPYMDGQTSDTNASQGQHEDHPELPNITESAITGGRAIFRVFPQSSSPDGTRSADETNNERQAKRTKLRHGPRVERTEYARKKVGPLRSYRRVKPKSTRLVRQRWSGRSRTERQLFGAASQEQLEQLDEELKSPSEDDESSEESGSSVKRKLLVKLNIKPCVASDVPREEAMGNADGAVPGTLKEKREQASPARDLMPAVKEKITVKTTPVRPQLVVAATPLHEAGDAREAQPREEARGCLPHDLPVSAQVQNDPSRAGSASPQAPSATATAGQTLPVLETVTAPRQEVPSPAKEVPAPAKEVSALAKEVPEPTQKVPVQELLQVSGASSLPLTELVAASLGQTVQHEAQGVRQQHEDDTVNSTGREVSPSSRSRDRTQTPLRESGGPQREVHGQERSPARTPQEESLVLPPRDHTQAPSRQSPTPSWDLPTPSMEFEGPQRETLEQESSPGRTPGPQEESPKSLARDHTKTPSSETQTPSRELGGLDGDTSRQESFPGRTPPHEIPRPSTEHLHARYESVSDEEFVVTKVDTERMLPRQDGTSTEVQDEQPETYPEAALQAGGMTAPSMEETPATLSENVAKGPPQGRLAEKLPWPSFTRAATEPPCSRQEAKRVSVEDSRYQTIKVDASTMPPPSIRAANPTSPRPMAAPQGSMLPPTRSAGMQAPESAGDCVSVSNQKEMGENTQSSELPKQNASTQKPTLGKPNIRVRYRVILSRNPVLRCRFWKPKGAFRDKTLAQLREEIPLELGDDTKGLLFRLTGPGLSTDEVVLHGEDEEFEVVKTCFEQMIRACVVAGGEPLIFVMDMEALTDESPAAAAGEVYKGAFEW</sequence>
<proteinExistence type="predicted"/>
<feature type="compositionally biased region" description="Polar residues" evidence="1">
    <location>
        <begin position="883"/>
        <end position="909"/>
    </location>
</feature>
<name>A0A2S4L114_9HYPO</name>
<feature type="compositionally biased region" description="Polar residues" evidence="1">
    <location>
        <begin position="155"/>
        <end position="181"/>
    </location>
</feature>
<feature type="region of interest" description="Disordered" evidence="1">
    <location>
        <begin position="428"/>
        <end position="525"/>
    </location>
</feature>